<dbReference type="InterPro" id="IPR002716">
    <property type="entry name" value="PIN_dom"/>
</dbReference>
<sequence length="132" mass="14715">MISVKKRLVFLDSCILMLPAEKKLNLGQIESLPFSSKVVIPEIVIKELQNLVENGKPSVQNKARLALAIAQKFEIIPSRTEGHTDDELVRLAKEYDGIVATTDVNLRKRLHKEGLLYVTLVGKKGLKLVGEI</sequence>
<dbReference type="EMBL" id="CP084167">
    <property type="protein sequence ID" value="UJG42359.1"/>
    <property type="molecule type" value="Genomic_DNA"/>
</dbReference>
<evidence type="ECO:0000259" key="1">
    <source>
        <dbReference type="SMART" id="SM00670"/>
    </source>
</evidence>
<name>A0A9Y1FMZ0_9ARCH</name>
<reference evidence="2" key="1">
    <citation type="journal article" date="2022" name="Nat. Microbiol.">
        <title>Unique mobile elements and scalable gene flow at the prokaryote-eukaryote boundary revealed by circularized Asgard archaea genomes.</title>
        <authorList>
            <person name="Wu F."/>
            <person name="Speth D.R."/>
            <person name="Philosof A."/>
            <person name="Cremiere A."/>
            <person name="Narayanan A."/>
            <person name="Barco R.A."/>
            <person name="Connon S.A."/>
            <person name="Amend J.P."/>
            <person name="Antoshechkin I.A."/>
            <person name="Orphan V.J."/>
        </authorList>
    </citation>
    <scope>NUCLEOTIDE SEQUENCE</scope>
    <source>
        <strain evidence="2">PR6</strain>
    </source>
</reference>
<dbReference type="AlphaFoldDB" id="A0A9Y1FMZ0"/>
<dbReference type="SMART" id="SM00670">
    <property type="entry name" value="PINc"/>
    <property type="match status" value="1"/>
</dbReference>
<accession>A0A9Y1FMZ0</accession>
<dbReference type="Proteomes" id="UP001200513">
    <property type="component" value="Chromosome"/>
</dbReference>
<dbReference type="InterPro" id="IPR041120">
    <property type="entry name" value="PIN_9"/>
</dbReference>
<dbReference type="Gene3D" id="3.40.50.1010">
    <property type="entry name" value="5'-nuclease"/>
    <property type="match status" value="1"/>
</dbReference>
<dbReference type="Pfam" id="PF18477">
    <property type="entry name" value="PIN_9"/>
    <property type="match status" value="1"/>
</dbReference>
<gene>
    <name evidence="2" type="ORF">K9W46_08070</name>
</gene>
<proteinExistence type="predicted"/>
<dbReference type="CDD" id="cd09879">
    <property type="entry name" value="PIN_VapC_AF0591-like"/>
    <property type="match status" value="1"/>
</dbReference>
<organism evidence="2">
    <name type="scientific">Candidatus Heimdallarchaeum endolithica</name>
    <dbReference type="NCBI Taxonomy" id="2876572"/>
    <lineage>
        <taxon>Archaea</taxon>
        <taxon>Promethearchaeati</taxon>
        <taxon>Candidatus Heimdallarchaeota</taxon>
        <taxon>Candidatus Heimdallarchaeia (ex Rinke et al. 2021) (nom. nud.)</taxon>
        <taxon>Candidatus Heimdallarchaeales</taxon>
        <taxon>Candidatus Heimdallarchaeaceae</taxon>
        <taxon>Candidatus Heimdallarchaeum</taxon>
    </lineage>
</organism>
<evidence type="ECO:0000313" key="2">
    <source>
        <dbReference type="EMBL" id="UJG42359.1"/>
    </source>
</evidence>
<dbReference type="SUPFAM" id="SSF88723">
    <property type="entry name" value="PIN domain-like"/>
    <property type="match status" value="1"/>
</dbReference>
<protein>
    <submittedName>
        <fullName evidence="2">30S processome protein Utp24</fullName>
    </submittedName>
</protein>
<dbReference type="InterPro" id="IPR029060">
    <property type="entry name" value="PIN-like_dom_sf"/>
</dbReference>
<feature type="domain" description="PIN" evidence="1">
    <location>
        <begin position="7"/>
        <end position="108"/>
    </location>
</feature>